<evidence type="ECO:0000313" key="3">
    <source>
        <dbReference type="Proteomes" id="UP000254893"/>
    </source>
</evidence>
<dbReference type="Gene3D" id="3.40.50.1980">
    <property type="entry name" value="Nitrogenase molybdenum iron protein domain"/>
    <property type="match status" value="2"/>
</dbReference>
<dbReference type="AlphaFoldDB" id="A0A380C1Z8"/>
<organism evidence="2 3">
    <name type="scientific">Sphingobacterium spiritivorum</name>
    <name type="common">Flavobacterium spiritivorum</name>
    <dbReference type="NCBI Taxonomy" id="258"/>
    <lineage>
        <taxon>Bacteria</taxon>
        <taxon>Pseudomonadati</taxon>
        <taxon>Bacteroidota</taxon>
        <taxon>Sphingobacteriia</taxon>
        <taxon>Sphingobacteriales</taxon>
        <taxon>Sphingobacteriaceae</taxon>
        <taxon>Sphingobacterium</taxon>
    </lineage>
</organism>
<dbReference type="Pfam" id="PF01497">
    <property type="entry name" value="Peripla_BP_2"/>
    <property type="match status" value="1"/>
</dbReference>
<dbReference type="SUPFAM" id="SSF53807">
    <property type="entry name" value="Helical backbone' metal receptor"/>
    <property type="match status" value="1"/>
</dbReference>
<dbReference type="InterPro" id="IPR050902">
    <property type="entry name" value="ABC_Transporter_SBP"/>
</dbReference>
<gene>
    <name evidence="2" type="primary">hmuT_1</name>
    <name evidence="2" type="ORF">NCTC11388_02061</name>
</gene>
<evidence type="ECO:0000313" key="2">
    <source>
        <dbReference type="EMBL" id="SUJ10359.1"/>
    </source>
</evidence>
<accession>A0A380C1Z8</accession>
<evidence type="ECO:0000259" key="1">
    <source>
        <dbReference type="PROSITE" id="PS50983"/>
    </source>
</evidence>
<dbReference type="PANTHER" id="PTHR30535">
    <property type="entry name" value="VITAMIN B12-BINDING PROTEIN"/>
    <property type="match status" value="1"/>
</dbReference>
<name>A0A380C1Z8_SPHSI</name>
<feature type="domain" description="Fe/B12 periplasmic-binding" evidence="1">
    <location>
        <begin position="29"/>
        <end position="282"/>
    </location>
</feature>
<dbReference type="Proteomes" id="UP000254893">
    <property type="component" value="Unassembled WGS sequence"/>
</dbReference>
<dbReference type="EMBL" id="UGYW01000002">
    <property type="protein sequence ID" value="SUJ10359.1"/>
    <property type="molecule type" value="Genomic_DNA"/>
</dbReference>
<dbReference type="PROSITE" id="PS50983">
    <property type="entry name" value="FE_B12_PBP"/>
    <property type="match status" value="1"/>
</dbReference>
<proteinExistence type="predicted"/>
<dbReference type="RefSeq" id="WP_115170029.1">
    <property type="nucleotide sequence ID" value="NZ_UGYW01000002.1"/>
</dbReference>
<reference evidence="2 3" key="1">
    <citation type="submission" date="2018-06" db="EMBL/GenBank/DDBJ databases">
        <authorList>
            <consortium name="Pathogen Informatics"/>
            <person name="Doyle S."/>
        </authorList>
    </citation>
    <scope>NUCLEOTIDE SEQUENCE [LARGE SCALE GENOMIC DNA]</scope>
    <source>
        <strain evidence="2 3">NCTC11388</strain>
    </source>
</reference>
<dbReference type="InterPro" id="IPR002491">
    <property type="entry name" value="ABC_transptr_periplasmic_BD"/>
</dbReference>
<dbReference type="PANTHER" id="PTHR30535:SF4">
    <property type="entry name" value="HEMIN-BINDING PERIPLASMIC PROTEIN HMUT"/>
    <property type="match status" value="1"/>
</dbReference>
<protein>
    <submittedName>
        <fullName evidence="2">Hemin-binding periplasmic protein hmuT</fullName>
    </submittedName>
</protein>
<sequence>MQRLNIFFIALILLFSGEVSLAQQSVPKRIVSLNGTLTEVVDALGLSKSIVATDVTSDYPAYVKSLPKVSKNRSVSAEGVSAFRPDLVLAIEGELSPDVQSQLKALKIRVALIKQEFTVNGVVQLVKSVGSAVNMSTQANTLATQLQKDINQAVAASKSKKAVKTMFVYARGAGAMSVAGDNTAVDAVIKLAGGQNALKGFTGFKTYNTEALVAANPDAILLFDFGLSSLGGKEGILKMPGVNLTTAGKNKRIVTMDATLLNNFSIRLPLAIRTLHEKISAN</sequence>